<accession>A0A183JBD2</accession>
<feature type="region of interest" description="Disordered" evidence="1">
    <location>
        <begin position="1"/>
        <end position="57"/>
    </location>
</feature>
<dbReference type="EMBL" id="UZAM01021090">
    <property type="protein sequence ID" value="VDP55142.1"/>
    <property type="molecule type" value="Genomic_DNA"/>
</dbReference>
<evidence type="ECO:0000313" key="3">
    <source>
        <dbReference type="Proteomes" id="UP000270296"/>
    </source>
</evidence>
<feature type="compositionally biased region" description="Polar residues" evidence="1">
    <location>
        <begin position="32"/>
        <end position="57"/>
    </location>
</feature>
<sequence>MTTVTEVAISRIAKDPTNNADDSPSDSEMKQALTSRSTPNLTHTLPSPTIHHSSSGSVGAEADLLRLQGVDSFVNEFQFANDLPSPRRRSKHHKISGVSPNSFVENVIQNIGIMLAGIALGNGEAVEPEILPFDTLHYGTLTYADSRGHIVNRPNWIHLFTSSSHSGVKSSHGSSSSPAGSVRMHPLDQTWPSGVSRDCRYLSSVVCLQNRHLQRARPNRSVSTPPADKSTQDKRKLF</sequence>
<organism evidence="4">
    <name type="scientific">Soboliphyme baturini</name>
    <dbReference type="NCBI Taxonomy" id="241478"/>
    <lineage>
        <taxon>Eukaryota</taxon>
        <taxon>Metazoa</taxon>
        <taxon>Ecdysozoa</taxon>
        <taxon>Nematoda</taxon>
        <taxon>Enoplea</taxon>
        <taxon>Dorylaimia</taxon>
        <taxon>Dioctophymatida</taxon>
        <taxon>Dioctophymatoidea</taxon>
        <taxon>Soboliphymatidae</taxon>
        <taxon>Soboliphyme</taxon>
    </lineage>
</organism>
<feature type="compositionally biased region" description="Low complexity" evidence="1">
    <location>
        <begin position="164"/>
        <end position="181"/>
    </location>
</feature>
<name>A0A183JBD2_9BILA</name>
<reference evidence="2 3" key="2">
    <citation type="submission" date="2018-11" db="EMBL/GenBank/DDBJ databases">
        <authorList>
            <consortium name="Pathogen Informatics"/>
        </authorList>
    </citation>
    <scope>NUCLEOTIDE SEQUENCE [LARGE SCALE GENOMIC DNA]</scope>
</reference>
<protein>
    <submittedName>
        <fullName evidence="4">CACTA en-spm transposon protein</fullName>
    </submittedName>
</protein>
<gene>
    <name evidence="2" type="ORF">SBAD_LOCUS13180</name>
</gene>
<evidence type="ECO:0000313" key="4">
    <source>
        <dbReference type="WBParaSite" id="SBAD_0001359701-mRNA-1"/>
    </source>
</evidence>
<evidence type="ECO:0000256" key="1">
    <source>
        <dbReference type="SAM" id="MobiDB-lite"/>
    </source>
</evidence>
<evidence type="ECO:0000313" key="2">
    <source>
        <dbReference type="EMBL" id="VDP55142.1"/>
    </source>
</evidence>
<proteinExistence type="predicted"/>
<dbReference type="AlphaFoldDB" id="A0A183JBD2"/>
<keyword evidence="3" id="KW-1185">Reference proteome</keyword>
<dbReference type="Proteomes" id="UP000270296">
    <property type="component" value="Unassembled WGS sequence"/>
</dbReference>
<feature type="region of interest" description="Disordered" evidence="1">
    <location>
        <begin position="214"/>
        <end position="238"/>
    </location>
</feature>
<reference evidence="4" key="1">
    <citation type="submission" date="2016-06" db="UniProtKB">
        <authorList>
            <consortium name="WormBaseParasite"/>
        </authorList>
    </citation>
    <scope>IDENTIFICATION</scope>
</reference>
<dbReference type="WBParaSite" id="SBAD_0001359701-mRNA-1">
    <property type="protein sequence ID" value="SBAD_0001359701-mRNA-1"/>
    <property type="gene ID" value="SBAD_0001359701"/>
</dbReference>
<feature type="region of interest" description="Disordered" evidence="1">
    <location>
        <begin position="164"/>
        <end position="189"/>
    </location>
</feature>